<name>A0A917NI67_9BACL</name>
<comment type="caution">
    <text evidence="1">The sequence shown here is derived from an EMBL/GenBank/DDBJ whole genome shotgun (WGS) entry which is preliminary data.</text>
</comment>
<reference evidence="1" key="1">
    <citation type="journal article" date="2014" name="Int. J. Syst. Evol. Microbiol.">
        <title>Complete genome sequence of Corynebacterium casei LMG S-19264T (=DSM 44701T), isolated from a smear-ripened cheese.</title>
        <authorList>
            <consortium name="US DOE Joint Genome Institute (JGI-PGF)"/>
            <person name="Walter F."/>
            <person name="Albersmeier A."/>
            <person name="Kalinowski J."/>
            <person name="Ruckert C."/>
        </authorList>
    </citation>
    <scope>NUCLEOTIDE SEQUENCE</scope>
    <source>
        <strain evidence="1">JCM 18487</strain>
    </source>
</reference>
<reference evidence="1" key="2">
    <citation type="submission" date="2020-09" db="EMBL/GenBank/DDBJ databases">
        <authorList>
            <person name="Sun Q."/>
            <person name="Ohkuma M."/>
        </authorList>
    </citation>
    <scope>NUCLEOTIDE SEQUENCE</scope>
    <source>
        <strain evidence="1">JCM 18487</strain>
    </source>
</reference>
<proteinExistence type="predicted"/>
<dbReference type="AlphaFoldDB" id="A0A917NI67"/>
<sequence>MKKRNARPVRWQGKTVGRVAGQTFVKNVVRARHLLRAVGGYAIQAPILEDLHARGVREVRVHEMDTGNVYWTTLETFRTKGKRVNFGHGPQVALPLEHWQCERSAQLSLL</sequence>
<evidence type="ECO:0000313" key="2">
    <source>
        <dbReference type="Proteomes" id="UP000637695"/>
    </source>
</evidence>
<dbReference type="Proteomes" id="UP000637695">
    <property type="component" value="Unassembled WGS sequence"/>
</dbReference>
<protein>
    <submittedName>
        <fullName evidence="1">Uncharacterized protein</fullName>
    </submittedName>
</protein>
<evidence type="ECO:0000313" key="1">
    <source>
        <dbReference type="EMBL" id="GGJ03038.1"/>
    </source>
</evidence>
<organism evidence="1 2">
    <name type="scientific">Alicyclobacillus cellulosilyticus</name>
    <dbReference type="NCBI Taxonomy" id="1003997"/>
    <lineage>
        <taxon>Bacteria</taxon>
        <taxon>Bacillati</taxon>
        <taxon>Bacillota</taxon>
        <taxon>Bacilli</taxon>
        <taxon>Bacillales</taxon>
        <taxon>Alicyclobacillaceae</taxon>
        <taxon>Alicyclobacillus</taxon>
    </lineage>
</organism>
<dbReference type="EMBL" id="BMOY01000012">
    <property type="protein sequence ID" value="GGJ03038.1"/>
    <property type="molecule type" value="Genomic_DNA"/>
</dbReference>
<gene>
    <name evidence="1" type="ORF">GCM10010885_10410</name>
</gene>
<keyword evidence="2" id="KW-1185">Reference proteome</keyword>
<accession>A0A917NI67</accession>